<comment type="caution">
    <text evidence="2">The sequence shown here is derived from an EMBL/GenBank/DDBJ whole genome shotgun (WGS) entry which is preliminary data.</text>
</comment>
<dbReference type="AlphaFoldDB" id="A0A7W0C6K6"/>
<evidence type="ECO:0000313" key="3">
    <source>
        <dbReference type="Proteomes" id="UP000525298"/>
    </source>
</evidence>
<organism evidence="2 3">
    <name type="scientific">Desulfosalsimonas propionicica</name>
    <dbReference type="NCBI Taxonomy" id="332175"/>
    <lineage>
        <taxon>Bacteria</taxon>
        <taxon>Pseudomonadati</taxon>
        <taxon>Thermodesulfobacteriota</taxon>
        <taxon>Desulfobacteria</taxon>
        <taxon>Desulfobacterales</taxon>
        <taxon>Desulfosalsimonadaceae</taxon>
        <taxon>Desulfosalsimonas</taxon>
    </lineage>
</organism>
<dbReference type="RefSeq" id="WP_181549663.1">
    <property type="nucleotide sequence ID" value="NZ_JACDUS010000001.1"/>
</dbReference>
<accession>A0A7W0C6K6</accession>
<dbReference type="EMBL" id="JACDUS010000001">
    <property type="protein sequence ID" value="MBA2879985.1"/>
    <property type="molecule type" value="Genomic_DNA"/>
</dbReference>
<dbReference type="Proteomes" id="UP000525298">
    <property type="component" value="Unassembled WGS sequence"/>
</dbReference>
<evidence type="ECO:0000259" key="1">
    <source>
        <dbReference type="Pfam" id="PF13588"/>
    </source>
</evidence>
<dbReference type="InterPro" id="IPR029464">
    <property type="entry name" value="HSDR_N"/>
</dbReference>
<feature type="domain" description="Type I restriction enzyme R protein N-terminal" evidence="1">
    <location>
        <begin position="25"/>
        <end position="136"/>
    </location>
</feature>
<reference evidence="2 3" key="1">
    <citation type="submission" date="2020-07" db="EMBL/GenBank/DDBJ databases">
        <title>Genomic Encyclopedia of Type Strains, Phase IV (KMG-IV): sequencing the most valuable type-strain genomes for metagenomic binning, comparative biology and taxonomic classification.</title>
        <authorList>
            <person name="Goeker M."/>
        </authorList>
    </citation>
    <scope>NUCLEOTIDE SEQUENCE [LARGE SCALE GENOMIC DNA]</scope>
    <source>
        <strain evidence="2 3">DSM 17721</strain>
    </source>
</reference>
<proteinExistence type="predicted"/>
<name>A0A7W0C6K6_9BACT</name>
<gene>
    <name evidence="2" type="ORF">HNR65_000292</name>
</gene>
<sequence length="184" mass="20082">METSKDVETITDYLTGKTLANVGAEANRQAVERLLVEQKGFSPKDIAVNLPLRFTAAGHPYETALDLVVFVETRPFMVIKCAAGSLDSRQKEVVAAARILSPENIVPYAAASDGRTALVYDAVSGKQIGEGADALPDAQSAARLLQENPPVVLPEKRREKEYLIFRSYDMMNVNVCRPVQEESG</sequence>
<keyword evidence="3" id="KW-1185">Reference proteome</keyword>
<evidence type="ECO:0000313" key="2">
    <source>
        <dbReference type="EMBL" id="MBA2879985.1"/>
    </source>
</evidence>
<dbReference type="Pfam" id="PF13588">
    <property type="entry name" value="HSDR_N_2"/>
    <property type="match status" value="1"/>
</dbReference>
<protein>
    <recommendedName>
        <fullName evidence="1">Type I restriction enzyme R protein N-terminal domain-containing protein</fullName>
    </recommendedName>
</protein>